<organism evidence="8 9">
    <name type="scientific">Dorcoceras hygrometricum</name>
    <dbReference type="NCBI Taxonomy" id="472368"/>
    <lineage>
        <taxon>Eukaryota</taxon>
        <taxon>Viridiplantae</taxon>
        <taxon>Streptophyta</taxon>
        <taxon>Embryophyta</taxon>
        <taxon>Tracheophyta</taxon>
        <taxon>Spermatophyta</taxon>
        <taxon>Magnoliopsida</taxon>
        <taxon>eudicotyledons</taxon>
        <taxon>Gunneridae</taxon>
        <taxon>Pentapetalae</taxon>
        <taxon>asterids</taxon>
        <taxon>lamiids</taxon>
        <taxon>Lamiales</taxon>
        <taxon>Gesneriaceae</taxon>
        <taxon>Didymocarpoideae</taxon>
        <taxon>Trichosporeae</taxon>
        <taxon>Loxocarpinae</taxon>
        <taxon>Dorcoceras</taxon>
    </lineage>
</organism>
<dbReference type="PANTHER" id="PTHR43033:SF5">
    <property type="entry name" value="TRNA(ILE)-LYSIDINE SYNTHETASE"/>
    <property type="match status" value="1"/>
</dbReference>
<feature type="domain" description="tRNA(Ile)-lysidine/2-thiocytidine synthase N-terminal" evidence="7">
    <location>
        <begin position="75"/>
        <end position="259"/>
    </location>
</feature>
<dbReference type="NCBIfam" id="TIGR02432">
    <property type="entry name" value="lysidine_TilS_N"/>
    <property type="match status" value="1"/>
</dbReference>
<keyword evidence="2" id="KW-0436">Ligase</keyword>
<dbReference type="PANTHER" id="PTHR43033">
    <property type="entry name" value="TRNA(ILE)-LYSIDINE SYNTHASE-RELATED"/>
    <property type="match status" value="1"/>
</dbReference>
<reference evidence="8 9" key="1">
    <citation type="journal article" date="2015" name="Proc. Natl. Acad. Sci. U.S.A.">
        <title>The resurrection genome of Boea hygrometrica: A blueprint for survival of dehydration.</title>
        <authorList>
            <person name="Xiao L."/>
            <person name="Yang G."/>
            <person name="Zhang L."/>
            <person name="Yang X."/>
            <person name="Zhao S."/>
            <person name="Ji Z."/>
            <person name="Zhou Q."/>
            <person name="Hu M."/>
            <person name="Wang Y."/>
            <person name="Chen M."/>
            <person name="Xu Y."/>
            <person name="Jin H."/>
            <person name="Xiao X."/>
            <person name="Hu G."/>
            <person name="Bao F."/>
            <person name="Hu Y."/>
            <person name="Wan P."/>
            <person name="Li L."/>
            <person name="Deng X."/>
            <person name="Kuang T."/>
            <person name="Xiang C."/>
            <person name="Zhu J.K."/>
            <person name="Oliver M.J."/>
            <person name="He Y."/>
        </authorList>
    </citation>
    <scope>NUCLEOTIDE SEQUENCE [LARGE SCALE GENOMIC DNA]</scope>
    <source>
        <strain evidence="9">cv. XS01</strain>
    </source>
</reference>
<protein>
    <recommendedName>
        <fullName evidence="1">tRNA(Ile)-lysidine synthetase</fullName>
        <ecNumber evidence="1">6.3.4.19</ecNumber>
    </recommendedName>
</protein>
<evidence type="ECO:0000313" key="8">
    <source>
        <dbReference type="EMBL" id="KZV54065.1"/>
    </source>
</evidence>
<evidence type="ECO:0000256" key="3">
    <source>
        <dbReference type="ARBA" id="ARBA00022694"/>
    </source>
</evidence>
<evidence type="ECO:0000313" key="9">
    <source>
        <dbReference type="Proteomes" id="UP000250235"/>
    </source>
</evidence>
<evidence type="ECO:0000259" key="7">
    <source>
        <dbReference type="Pfam" id="PF01171"/>
    </source>
</evidence>
<dbReference type="EC" id="6.3.4.19" evidence="1"/>
<comment type="catalytic activity">
    <reaction evidence="6">
        <text>cytidine(34) in tRNA(Ile2) + L-lysine + ATP = lysidine(34) in tRNA(Ile2) + AMP + diphosphate + H(+)</text>
        <dbReference type="Rhea" id="RHEA:43744"/>
        <dbReference type="Rhea" id="RHEA-COMP:10625"/>
        <dbReference type="Rhea" id="RHEA-COMP:10670"/>
        <dbReference type="ChEBI" id="CHEBI:15378"/>
        <dbReference type="ChEBI" id="CHEBI:30616"/>
        <dbReference type="ChEBI" id="CHEBI:32551"/>
        <dbReference type="ChEBI" id="CHEBI:33019"/>
        <dbReference type="ChEBI" id="CHEBI:82748"/>
        <dbReference type="ChEBI" id="CHEBI:83665"/>
        <dbReference type="ChEBI" id="CHEBI:456215"/>
        <dbReference type="EC" id="6.3.4.19"/>
    </reaction>
</comment>
<dbReference type="GO" id="GO:0005524">
    <property type="term" value="F:ATP binding"/>
    <property type="evidence" value="ECO:0007669"/>
    <property type="project" value="UniProtKB-KW"/>
</dbReference>
<name>A0A2Z7D3R8_9LAMI</name>
<evidence type="ECO:0000256" key="1">
    <source>
        <dbReference type="ARBA" id="ARBA00013267"/>
    </source>
</evidence>
<gene>
    <name evidence="8" type="ORF">F511_39274</name>
</gene>
<evidence type="ECO:0000256" key="6">
    <source>
        <dbReference type="ARBA" id="ARBA00048539"/>
    </source>
</evidence>
<sequence>MARGLRLPFHIQAKTTFRFPSILRISAVPQLCRAYLPGGVRIFCCQQGHPIDMSVYTDGFAKRMDMAGLKPHHRIAIAVSGGPDSMALCVLTAAWKAETLDATINKRSMYIDGVLAIVVDHGLRTESTEEAKLVYNRIMDMGIKCEVARCEWLGGRPKPGHLQEEARNKRYDILQNICVQQQIGILLVAHHEDDQPELQVELFILRLSRNSGVLGLAGMAFTSQMFPVFPDISGEALKDNGILLVRPLLEFSKEDMYNVSLHCLSVMLDTSSTYWFRKSQHGYAIIDLQTLQSTQVEDLCCAKFISLVVQFISQRHKPVRGKALKLLLHYLRTFPCKVCLTVAGCYLCPAPGSKGTKVLVCCSIMSPFPLDLKLFPTHPYEGHISFPANQTEQILKTDETYSDKFIPDNLVIPFLDANSADAVVDEAKRLGILSDSTHEIIASLQKKESENFRSKSDILSDCEVEGVESPVATASQSLSPGQVGYYMNRIILSWRVGNVIPSEVSYANEVLFQEDMGVEQCCISCIIDYEMAAYVRHMIDADWIYLSDISKPTYVGETELQNQSPSNSNKQMAGETNLCLKYAKLSAQRALVSLKSIPVAARRALPVLVSPQGLLLSIPVHHCPLYLLTLFDMWTLCWRQKQVNGD</sequence>
<evidence type="ECO:0000256" key="4">
    <source>
        <dbReference type="ARBA" id="ARBA00022741"/>
    </source>
</evidence>
<dbReference type="GO" id="GO:0008033">
    <property type="term" value="P:tRNA processing"/>
    <property type="evidence" value="ECO:0007669"/>
    <property type="project" value="UniProtKB-KW"/>
</dbReference>
<dbReference type="SUPFAM" id="SSF52402">
    <property type="entry name" value="Adenine nucleotide alpha hydrolases-like"/>
    <property type="match status" value="1"/>
</dbReference>
<accession>A0A2Z7D3R8</accession>
<dbReference type="AlphaFoldDB" id="A0A2Z7D3R8"/>
<evidence type="ECO:0000256" key="5">
    <source>
        <dbReference type="ARBA" id="ARBA00022840"/>
    </source>
</evidence>
<dbReference type="GO" id="GO:0032267">
    <property type="term" value="F:tRNA(Ile)-lysidine synthase activity"/>
    <property type="evidence" value="ECO:0007669"/>
    <property type="project" value="UniProtKB-EC"/>
</dbReference>
<dbReference type="CDD" id="cd01992">
    <property type="entry name" value="TilS_N"/>
    <property type="match status" value="1"/>
</dbReference>
<keyword evidence="3" id="KW-0819">tRNA processing</keyword>
<proteinExistence type="predicted"/>
<dbReference type="EMBL" id="KQ989639">
    <property type="protein sequence ID" value="KZV54065.1"/>
    <property type="molecule type" value="Genomic_DNA"/>
</dbReference>
<dbReference type="Proteomes" id="UP000250235">
    <property type="component" value="Unassembled WGS sequence"/>
</dbReference>
<keyword evidence="5" id="KW-0067">ATP-binding</keyword>
<dbReference type="InterPro" id="IPR014729">
    <property type="entry name" value="Rossmann-like_a/b/a_fold"/>
</dbReference>
<keyword evidence="4" id="KW-0547">Nucleotide-binding</keyword>
<dbReference type="InterPro" id="IPR011063">
    <property type="entry name" value="TilS/TtcA_N"/>
</dbReference>
<dbReference type="Pfam" id="PF01171">
    <property type="entry name" value="ATP_bind_3"/>
    <property type="match status" value="1"/>
</dbReference>
<dbReference type="InterPro" id="IPR012795">
    <property type="entry name" value="tRNA_Ile_lys_synt_N"/>
</dbReference>
<dbReference type="OrthoDB" id="1708151at2759"/>
<dbReference type="Gene3D" id="3.40.50.620">
    <property type="entry name" value="HUPs"/>
    <property type="match status" value="1"/>
</dbReference>
<dbReference type="InterPro" id="IPR012094">
    <property type="entry name" value="tRNA_Ile_lys_synt"/>
</dbReference>
<keyword evidence="9" id="KW-1185">Reference proteome</keyword>
<evidence type="ECO:0000256" key="2">
    <source>
        <dbReference type="ARBA" id="ARBA00022598"/>
    </source>
</evidence>